<dbReference type="InterPro" id="IPR001965">
    <property type="entry name" value="Znf_PHD"/>
</dbReference>
<proteinExistence type="inferred from homology"/>
<dbReference type="InterPro" id="IPR019787">
    <property type="entry name" value="Znf_PHD-finger"/>
</dbReference>
<feature type="binding site" evidence="10">
    <location>
        <position position="44"/>
    </location>
    <ligand>
        <name>Zn(2+)</name>
        <dbReference type="ChEBI" id="CHEBI:29105"/>
        <label>2</label>
    </ligand>
</feature>
<evidence type="ECO:0000256" key="7">
    <source>
        <dbReference type="ARBA" id="ARBA00023015"/>
    </source>
</evidence>
<evidence type="ECO:0000259" key="13">
    <source>
        <dbReference type="PROSITE" id="PS50016"/>
    </source>
</evidence>
<dbReference type="InterPro" id="IPR011011">
    <property type="entry name" value="Znf_FYVE_PHD"/>
</dbReference>
<dbReference type="EMBL" id="BTSX01000004">
    <property type="protein sequence ID" value="GMS95908.1"/>
    <property type="molecule type" value="Genomic_DNA"/>
</dbReference>
<evidence type="ECO:0000256" key="1">
    <source>
        <dbReference type="ARBA" id="ARBA00004123"/>
    </source>
</evidence>
<organism evidence="14 15">
    <name type="scientific">Pristionchus entomophagus</name>
    <dbReference type="NCBI Taxonomy" id="358040"/>
    <lineage>
        <taxon>Eukaryota</taxon>
        <taxon>Metazoa</taxon>
        <taxon>Ecdysozoa</taxon>
        <taxon>Nematoda</taxon>
        <taxon>Chromadorea</taxon>
        <taxon>Rhabditida</taxon>
        <taxon>Rhabditina</taxon>
        <taxon>Diplogasteromorpha</taxon>
        <taxon>Diplogasteroidea</taxon>
        <taxon>Neodiplogasteridae</taxon>
        <taxon>Pristionchus</taxon>
    </lineage>
</organism>
<comment type="caution">
    <text evidence="14">The sequence shown here is derived from an EMBL/GenBank/DDBJ whole genome shotgun (WGS) entry which is preliminary data.</text>
</comment>
<evidence type="ECO:0000256" key="2">
    <source>
        <dbReference type="ARBA" id="ARBA00010210"/>
    </source>
</evidence>
<name>A0AAV5TNB0_9BILA</name>
<dbReference type="AlphaFoldDB" id="A0AAV5TNB0"/>
<evidence type="ECO:0000256" key="12">
    <source>
        <dbReference type="SAM" id="MobiDB-lite"/>
    </source>
</evidence>
<feature type="region of interest" description="Disordered" evidence="12">
    <location>
        <begin position="86"/>
        <end position="124"/>
    </location>
</feature>
<comment type="similarity">
    <text evidence="2">Belongs to the ING family.</text>
</comment>
<dbReference type="GO" id="GO:0035267">
    <property type="term" value="C:NuA4 histone acetyltransferase complex"/>
    <property type="evidence" value="ECO:0007669"/>
    <property type="project" value="TreeGrafter"/>
</dbReference>
<evidence type="ECO:0000256" key="3">
    <source>
        <dbReference type="ARBA" id="ARBA00022604"/>
    </source>
</evidence>
<keyword evidence="4 10" id="KW-0479">Metal-binding</keyword>
<dbReference type="GO" id="GO:0005634">
    <property type="term" value="C:nucleus"/>
    <property type="evidence" value="ECO:0007669"/>
    <property type="project" value="UniProtKB-SubCell"/>
</dbReference>
<keyword evidence="8" id="KW-0804">Transcription</keyword>
<dbReference type="SUPFAM" id="SSF57903">
    <property type="entry name" value="FYVE/PHD zinc finger"/>
    <property type="match status" value="1"/>
</dbReference>
<dbReference type="GO" id="GO:0008270">
    <property type="term" value="F:zinc ion binding"/>
    <property type="evidence" value="ECO:0007669"/>
    <property type="project" value="UniProtKB-KW"/>
</dbReference>
<feature type="domain" description="PHD-type" evidence="13">
    <location>
        <begin position="27"/>
        <end position="78"/>
    </location>
</feature>
<evidence type="ECO:0000256" key="9">
    <source>
        <dbReference type="ARBA" id="ARBA00023242"/>
    </source>
</evidence>
<dbReference type="PANTHER" id="PTHR10333:SF103">
    <property type="entry name" value="INHIBITOR OF GROWTH PROTEIN 3"/>
    <property type="match status" value="1"/>
</dbReference>
<feature type="binding site" evidence="10">
    <location>
        <position position="72"/>
    </location>
    <ligand>
        <name>Zn(2+)</name>
        <dbReference type="ChEBI" id="CHEBI:29105"/>
        <label>2</label>
    </ligand>
</feature>
<evidence type="ECO:0000313" key="15">
    <source>
        <dbReference type="Proteomes" id="UP001432027"/>
    </source>
</evidence>
<reference evidence="14" key="1">
    <citation type="submission" date="2023-10" db="EMBL/GenBank/DDBJ databases">
        <title>Genome assembly of Pristionchus species.</title>
        <authorList>
            <person name="Yoshida K."/>
            <person name="Sommer R.J."/>
        </authorList>
    </citation>
    <scope>NUCLEOTIDE SEQUENCE</scope>
    <source>
        <strain evidence="14">RS0144</strain>
    </source>
</reference>
<evidence type="ECO:0000256" key="11">
    <source>
        <dbReference type="PROSITE-ProRule" id="PRU00146"/>
    </source>
</evidence>
<evidence type="ECO:0000256" key="10">
    <source>
        <dbReference type="PIRSR" id="PIRSR628651-51"/>
    </source>
</evidence>
<dbReference type="Proteomes" id="UP001432027">
    <property type="component" value="Unassembled WGS sequence"/>
</dbReference>
<feature type="compositionally biased region" description="Basic and acidic residues" evidence="12">
    <location>
        <begin position="100"/>
        <end position="111"/>
    </location>
</feature>
<protein>
    <recommendedName>
        <fullName evidence="13">PHD-type domain-containing protein</fullName>
    </recommendedName>
</protein>
<sequence length="137" mass="16001">EMANRRGASADSVIRPPLMEIQLGTDQPICCTCNQISSGEMVCCENGQCKVQYHHRCIGMEEGPPDGVNWFCEKCRPAHTHIPNQYDYGRNRAPRGKRRVVMEREEEERKEKEKKRKKGKKIGKKVRFNPEIDFFYR</sequence>
<feature type="binding site" evidence="10">
    <location>
        <position position="75"/>
    </location>
    <ligand>
        <name>Zn(2+)</name>
        <dbReference type="ChEBI" id="CHEBI:29105"/>
        <label>2</label>
    </ligand>
</feature>
<keyword evidence="3" id="KW-0341">Growth regulation</keyword>
<evidence type="ECO:0000256" key="8">
    <source>
        <dbReference type="ARBA" id="ARBA00023163"/>
    </source>
</evidence>
<keyword evidence="5 11" id="KW-0863">Zinc-finger</keyword>
<comment type="subcellular location">
    <subcellularLocation>
        <location evidence="1">Nucleus</location>
    </subcellularLocation>
</comment>
<gene>
    <name evidence="14" type="ORF">PENTCL1PPCAC_18083</name>
</gene>
<keyword evidence="6 10" id="KW-0862">Zinc</keyword>
<feature type="non-terminal residue" evidence="14">
    <location>
        <position position="1"/>
    </location>
</feature>
<dbReference type="PROSITE" id="PS01359">
    <property type="entry name" value="ZF_PHD_1"/>
    <property type="match status" value="1"/>
</dbReference>
<dbReference type="InterPro" id="IPR028651">
    <property type="entry name" value="ING_fam"/>
</dbReference>
<keyword evidence="7" id="KW-0805">Transcription regulation</keyword>
<evidence type="ECO:0000256" key="5">
    <source>
        <dbReference type="ARBA" id="ARBA00022771"/>
    </source>
</evidence>
<dbReference type="SMART" id="SM00249">
    <property type="entry name" value="PHD"/>
    <property type="match status" value="1"/>
</dbReference>
<dbReference type="PANTHER" id="PTHR10333">
    <property type="entry name" value="INHIBITOR OF GROWTH PROTEIN"/>
    <property type="match status" value="1"/>
</dbReference>
<accession>A0AAV5TNB0</accession>
<feature type="binding site" evidence="10">
    <location>
        <position position="31"/>
    </location>
    <ligand>
        <name>Zn(2+)</name>
        <dbReference type="ChEBI" id="CHEBI:29105"/>
        <label>1</label>
    </ligand>
</feature>
<dbReference type="PROSITE" id="PS50016">
    <property type="entry name" value="ZF_PHD_2"/>
    <property type="match status" value="1"/>
</dbReference>
<evidence type="ECO:0000313" key="14">
    <source>
        <dbReference type="EMBL" id="GMS95908.1"/>
    </source>
</evidence>
<dbReference type="InterPro" id="IPR019786">
    <property type="entry name" value="Zinc_finger_PHD-type_CS"/>
</dbReference>
<dbReference type="Gene3D" id="3.30.40.10">
    <property type="entry name" value="Zinc/RING finger domain, C3HC4 (zinc finger)"/>
    <property type="match status" value="1"/>
</dbReference>
<feature type="binding site" evidence="10">
    <location>
        <position position="57"/>
    </location>
    <ligand>
        <name>Zn(2+)</name>
        <dbReference type="ChEBI" id="CHEBI:29105"/>
        <label>1</label>
    </ligand>
</feature>
<feature type="binding site" evidence="10">
    <location>
        <position position="54"/>
    </location>
    <ligand>
        <name>Zn(2+)</name>
        <dbReference type="ChEBI" id="CHEBI:29105"/>
        <label>1</label>
    </ligand>
</feature>
<evidence type="ECO:0000256" key="6">
    <source>
        <dbReference type="ARBA" id="ARBA00022833"/>
    </source>
</evidence>
<evidence type="ECO:0000256" key="4">
    <source>
        <dbReference type="ARBA" id="ARBA00022723"/>
    </source>
</evidence>
<keyword evidence="15" id="KW-1185">Reference proteome</keyword>
<feature type="compositionally biased region" description="Basic residues" evidence="12">
    <location>
        <begin position="112"/>
        <end position="124"/>
    </location>
</feature>
<feature type="binding site" evidence="10">
    <location>
        <position position="49"/>
    </location>
    <ligand>
        <name>Zn(2+)</name>
        <dbReference type="ChEBI" id="CHEBI:29105"/>
        <label>2</label>
    </ligand>
</feature>
<feature type="binding site" evidence="10">
    <location>
        <position position="33"/>
    </location>
    <ligand>
        <name>Zn(2+)</name>
        <dbReference type="ChEBI" id="CHEBI:29105"/>
        <label>1</label>
    </ligand>
</feature>
<keyword evidence="9" id="KW-0539">Nucleus</keyword>
<dbReference type="InterPro" id="IPR013083">
    <property type="entry name" value="Znf_RING/FYVE/PHD"/>
</dbReference>